<dbReference type="Proteomes" id="UP001529380">
    <property type="component" value="Unassembled WGS sequence"/>
</dbReference>
<accession>A0ABT7UVJ0</accession>
<name>A0ABT7UVJ0_9FIRM</name>
<evidence type="ECO:0000256" key="1">
    <source>
        <dbReference type="ARBA" id="ARBA00008007"/>
    </source>
</evidence>
<protein>
    <submittedName>
        <fullName evidence="3">Phosphoribosyltransferase family protein</fullName>
    </submittedName>
</protein>
<dbReference type="PANTHER" id="PTHR47505:SF1">
    <property type="entry name" value="DNA UTILIZATION PROTEIN YHGH"/>
    <property type="match status" value="1"/>
</dbReference>
<dbReference type="InterPro" id="IPR051910">
    <property type="entry name" value="ComF/GntX_DNA_util-trans"/>
</dbReference>
<sequence>MKTERLRLWAEQVRVLLFPRRCPFCGRVLGFLTRCPDCEPELKKLKLMIPRLPDSEHCMEHLSGAAAVYRYDGCVRDAILRMKNGGQGYCAKELGIWMAAVIFGCTFRQQRGIIRLEEQQVLRRFDLVVPVPAGDRGRGYNLPELLARQLAWALDAPLEPHALKKTRRTEKQEGKTARQRMENVKNAYQAADPACVEGKRVLLVDDVITTGATLSNCAKALRAAGALDVFAVTLAETQSAR</sequence>
<dbReference type="Gene3D" id="3.40.50.2020">
    <property type="match status" value="1"/>
</dbReference>
<gene>
    <name evidence="3" type="ORF">QUW08_13635</name>
</gene>
<dbReference type="InterPro" id="IPR029057">
    <property type="entry name" value="PRTase-like"/>
</dbReference>
<keyword evidence="3" id="KW-0328">Glycosyltransferase</keyword>
<comment type="caution">
    <text evidence="3">The sequence shown here is derived from an EMBL/GenBank/DDBJ whole genome shotgun (WGS) entry which is preliminary data.</text>
</comment>
<dbReference type="GO" id="GO:0016757">
    <property type="term" value="F:glycosyltransferase activity"/>
    <property type="evidence" value="ECO:0007669"/>
    <property type="project" value="UniProtKB-KW"/>
</dbReference>
<keyword evidence="4" id="KW-1185">Reference proteome</keyword>
<evidence type="ECO:0000313" key="3">
    <source>
        <dbReference type="EMBL" id="MDM8202328.1"/>
    </source>
</evidence>
<dbReference type="Pfam" id="PF00156">
    <property type="entry name" value="Pribosyltran"/>
    <property type="match status" value="1"/>
</dbReference>
<dbReference type="CDD" id="cd06223">
    <property type="entry name" value="PRTases_typeI"/>
    <property type="match status" value="1"/>
</dbReference>
<evidence type="ECO:0000313" key="4">
    <source>
        <dbReference type="Proteomes" id="UP001529380"/>
    </source>
</evidence>
<organism evidence="3 4">
    <name type="scientific">Allofournierella massiliensis</name>
    <dbReference type="NCBI Taxonomy" id="1650663"/>
    <lineage>
        <taxon>Bacteria</taxon>
        <taxon>Bacillati</taxon>
        <taxon>Bacillota</taxon>
        <taxon>Clostridia</taxon>
        <taxon>Eubacteriales</taxon>
        <taxon>Oscillospiraceae</taxon>
        <taxon>Allofournierella</taxon>
    </lineage>
</organism>
<dbReference type="RefSeq" id="WP_289600643.1">
    <property type="nucleotide sequence ID" value="NZ_JAUDCL010000034.1"/>
</dbReference>
<keyword evidence="3" id="KW-0808">Transferase</keyword>
<dbReference type="PANTHER" id="PTHR47505">
    <property type="entry name" value="DNA UTILIZATION PROTEIN YHGH"/>
    <property type="match status" value="1"/>
</dbReference>
<dbReference type="SUPFAM" id="SSF53271">
    <property type="entry name" value="PRTase-like"/>
    <property type="match status" value="1"/>
</dbReference>
<reference evidence="3 4" key="1">
    <citation type="submission" date="2023-06" db="EMBL/GenBank/DDBJ databases">
        <title>Identification and characterization of horizontal gene transfer across gut microbiota members of farm animals based on homology search.</title>
        <authorList>
            <person name="Schwarzerova J."/>
            <person name="Nykrynova M."/>
            <person name="Jureckova K."/>
            <person name="Cejkova D."/>
            <person name="Rychlik I."/>
        </authorList>
    </citation>
    <scope>NUCLEOTIDE SEQUENCE [LARGE SCALE GENOMIC DNA]</scope>
    <source>
        <strain evidence="3 4">ET340</strain>
    </source>
</reference>
<evidence type="ECO:0000259" key="2">
    <source>
        <dbReference type="Pfam" id="PF00156"/>
    </source>
</evidence>
<dbReference type="EMBL" id="JAUDCL010000034">
    <property type="protein sequence ID" value="MDM8202328.1"/>
    <property type="molecule type" value="Genomic_DNA"/>
</dbReference>
<dbReference type="InterPro" id="IPR000836">
    <property type="entry name" value="PRTase_dom"/>
</dbReference>
<proteinExistence type="inferred from homology"/>
<comment type="similarity">
    <text evidence="1">Belongs to the ComF/GntX family.</text>
</comment>
<feature type="domain" description="Phosphoribosyltransferase" evidence="2">
    <location>
        <begin position="146"/>
        <end position="237"/>
    </location>
</feature>